<evidence type="ECO:0000256" key="8">
    <source>
        <dbReference type="ARBA" id="ARBA00022982"/>
    </source>
</evidence>
<evidence type="ECO:0000256" key="2">
    <source>
        <dbReference type="ARBA" id="ARBA00004443"/>
    </source>
</evidence>
<gene>
    <name evidence="11" type="ORF">FKW44_014982</name>
</gene>
<keyword evidence="9" id="KW-0496">Mitochondrion</keyword>
<comment type="subcellular location">
    <subcellularLocation>
        <location evidence="2">Mitochondrion inner membrane</location>
        <topology evidence="2">Peripheral membrane protein</topology>
        <orientation evidence="2">Matrix side</orientation>
    </subcellularLocation>
</comment>
<keyword evidence="5" id="KW-0813">Transport</keyword>
<evidence type="ECO:0000313" key="12">
    <source>
        <dbReference type="Proteomes" id="UP000595437"/>
    </source>
</evidence>
<dbReference type="GO" id="GO:0022904">
    <property type="term" value="P:respiratory electron transport chain"/>
    <property type="evidence" value="ECO:0007669"/>
    <property type="project" value="InterPro"/>
</dbReference>
<proteinExistence type="inferred from homology"/>
<dbReference type="EMBL" id="CP045899">
    <property type="protein sequence ID" value="QQP40809.1"/>
    <property type="molecule type" value="Genomic_DNA"/>
</dbReference>
<keyword evidence="12" id="KW-1185">Reference proteome</keyword>
<evidence type="ECO:0000256" key="9">
    <source>
        <dbReference type="ARBA" id="ARBA00023128"/>
    </source>
</evidence>
<keyword evidence="8" id="KW-0249">Electron transport</keyword>
<evidence type="ECO:0000256" key="6">
    <source>
        <dbReference type="ARBA" id="ARBA00022660"/>
    </source>
</evidence>
<evidence type="ECO:0000256" key="5">
    <source>
        <dbReference type="ARBA" id="ARBA00022448"/>
    </source>
</evidence>
<comment type="subunit">
    <text evidence="4">Complex I is composed of 45 different subunits.</text>
</comment>
<evidence type="ECO:0000256" key="4">
    <source>
        <dbReference type="ARBA" id="ARBA00011533"/>
    </source>
</evidence>
<dbReference type="OrthoDB" id="286811at2759"/>
<dbReference type="PANTHER" id="PTHR12653">
    <property type="entry name" value="NADH-UBIQUINONE OXIDOREDUCTASE 13 KD-B SUBUNIT"/>
    <property type="match status" value="1"/>
</dbReference>
<keyword evidence="6" id="KW-0679">Respiratory chain</keyword>
<keyword evidence="7" id="KW-0999">Mitochondrion inner membrane</keyword>
<evidence type="ECO:0000256" key="1">
    <source>
        <dbReference type="ARBA" id="ARBA00003195"/>
    </source>
</evidence>
<protein>
    <submittedName>
        <fullName evidence="11">NADH dehydrogenase 1 alpha subcomplex subunit 5</fullName>
    </submittedName>
</protein>
<keyword evidence="10" id="KW-0472">Membrane</keyword>
<sequence length="51" mass="6038">MELEKKIGAGHIEEVIIQADNELLLSRKILEWRSWEPLMEPAPANQWKWPL</sequence>
<dbReference type="PANTHER" id="PTHR12653:SF0">
    <property type="entry name" value="NADH DEHYDROGENASE [UBIQUINONE] 1 ALPHA SUBCOMPLEX SUBUNIT 5"/>
    <property type="match status" value="1"/>
</dbReference>
<evidence type="ECO:0000256" key="3">
    <source>
        <dbReference type="ARBA" id="ARBA00010261"/>
    </source>
</evidence>
<dbReference type="AlphaFoldDB" id="A0A7T8K041"/>
<dbReference type="GO" id="GO:0005743">
    <property type="term" value="C:mitochondrial inner membrane"/>
    <property type="evidence" value="ECO:0007669"/>
    <property type="project" value="UniProtKB-SubCell"/>
</dbReference>
<accession>A0A7T8K041</accession>
<evidence type="ECO:0000256" key="7">
    <source>
        <dbReference type="ARBA" id="ARBA00022792"/>
    </source>
</evidence>
<dbReference type="Proteomes" id="UP000595437">
    <property type="component" value="Chromosome 10"/>
</dbReference>
<organism evidence="11 12">
    <name type="scientific">Caligus rogercresseyi</name>
    <name type="common">Sea louse</name>
    <dbReference type="NCBI Taxonomy" id="217165"/>
    <lineage>
        <taxon>Eukaryota</taxon>
        <taxon>Metazoa</taxon>
        <taxon>Ecdysozoa</taxon>
        <taxon>Arthropoda</taxon>
        <taxon>Crustacea</taxon>
        <taxon>Multicrustacea</taxon>
        <taxon>Hexanauplia</taxon>
        <taxon>Copepoda</taxon>
        <taxon>Siphonostomatoida</taxon>
        <taxon>Caligidae</taxon>
        <taxon>Caligus</taxon>
    </lineage>
</organism>
<name>A0A7T8K041_CALRO</name>
<comment type="function">
    <text evidence="1">Accessory subunit of the mitochondrial membrane respiratory chain NADH dehydrogenase (Complex I), that is believed not to be involved in catalysis. Complex I functions in the transfer of electrons from NADH to the respiratory chain. The immediate electron acceptor for the enzyme is believed to be ubiquinone.</text>
</comment>
<evidence type="ECO:0000313" key="11">
    <source>
        <dbReference type="EMBL" id="QQP40809.1"/>
    </source>
</evidence>
<evidence type="ECO:0000256" key="10">
    <source>
        <dbReference type="ARBA" id="ARBA00023136"/>
    </source>
</evidence>
<reference evidence="12" key="1">
    <citation type="submission" date="2021-01" db="EMBL/GenBank/DDBJ databases">
        <title>Caligus Genome Assembly.</title>
        <authorList>
            <person name="Gallardo-Escarate C."/>
        </authorList>
    </citation>
    <scope>NUCLEOTIDE SEQUENCE [LARGE SCALE GENOMIC DNA]</scope>
</reference>
<dbReference type="InterPro" id="IPR006806">
    <property type="entry name" value="NDUFA5"/>
</dbReference>
<comment type="similarity">
    <text evidence="3">Belongs to the complex I NDUFA5 subunit family.</text>
</comment>